<dbReference type="Proteomes" id="UP000190888">
    <property type="component" value="Unassembled WGS sequence"/>
</dbReference>
<name>A0A1T4MAX1_9BACT</name>
<dbReference type="GO" id="GO:0008236">
    <property type="term" value="F:serine-type peptidase activity"/>
    <property type="evidence" value="ECO:0007669"/>
    <property type="project" value="InterPro"/>
</dbReference>
<dbReference type="EMBL" id="FUWH01000003">
    <property type="protein sequence ID" value="SJZ64169.1"/>
    <property type="molecule type" value="Genomic_DNA"/>
</dbReference>
<dbReference type="SUPFAM" id="SSF52096">
    <property type="entry name" value="ClpP/crotonase"/>
    <property type="match status" value="1"/>
</dbReference>
<evidence type="ECO:0000313" key="3">
    <source>
        <dbReference type="EMBL" id="SJZ64169.1"/>
    </source>
</evidence>
<feature type="chain" id="PRO_5012007028" evidence="1">
    <location>
        <begin position="20"/>
        <end position="499"/>
    </location>
</feature>
<dbReference type="GO" id="GO:0030288">
    <property type="term" value="C:outer membrane-bounded periplasmic space"/>
    <property type="evidence" value="ECO:0007669"/>
    <property type="project" value="TreeGrafter"/>
</dbReference>
<dbReference type="STRING" id="413434.SAMN04488132_103290"/>
<dbReference type="PANTHER" id="PTHR32060:SF30">
    <property type="entry name" value="CARBOXY-TERMINAL PROCESSING PROTEASE CTPA"/>
    <property type="match status" value="1"/>
</dbReference>
<dbReference type="GO" id="GO:0004175">
    <property type="term" value="F:endopeptidase activity"/>
    <property type="evidence" value="ECO:0007669"/>
    <property type="project" value="TreeGrafter"/>
</dbReference>
<dbReference type="Pfam" id="PF03572">
    <property type="entry name" value="Peptidase_S41"/>
    <property type="match status" value="1"/>
</dbReference>
<dbReference type="Gene3D" id="3.90.226.10">
    <property type="entry name" value="2-enoyl-CoA Hydratase, Chain A, domain 1"/>
    <property type="match status" value="1"/>
</dbReference>
<reference evidence="3 4" key="1">
    <citation type="submission" date="2017-02" db="EMBL/GenBank/DDBJ databases">
        <authorList>
            <person name="Peterson S.W."/>
        </authorList>
    </citation>
    <scope>NUCLEOTIDE SEQUENCE [LARGE SCALE GENOMIC DNA]</scope>
    <source>
        <strain evidence="3 4">DSM 22335</strain>
    </source>
</reference>
<evidence type="ECO:0000259" key="2">
    <source>
        <dbReference type="Pfam" id="PF03572"/>
    </source>
</evidence>
<accession>A0A1T4MAX1</accession>
<dbReference type="InterPro" id="IPR005151">
    <property type="entry name" value="Tail-specific_protease"/>
</dbReference>
<gene>
    <name evidence="3" type="ORF">SAMN04488132_103290</name>
</gene>
<organism evidence="3 4">
    <name type="scientific">Sediminibacterium ginsengisoli</name>
    <dbReference type="NCBI Taxonomy" id="413434"/>
    <lineage>
        <taxon>Bacteria</taxon>
        <taxon>Pseudomonadati</taxon>
        <taxon>Bacteroidota</taxon>
        <taxon>Chitinophagia</taxon>
        <taxon>Chitinophagales</taxon>
        <taxon>Chitinophagaceae</taxon>
        <taxon>Sediminibacterium</taxon>
    </lineage>
</organism>
<dbReference type="PANTHER" id="PTHR32060">
    <property type="entry name" value="TAIL-SPECIFIC PROTEASE"/>
    <property type="match status" value="1"/>
</dbReference>
<dbReference type="GO" id="GO:0007165">
    <property type="term" value="P:signal transduction"/>
    <property type="evidence" value="ECO:0007669"/>
    <property type="project" value="TreeGrafter"/>
</dbReference>
<keyword evidence="4" id="KW-1185">Reference proteome</keyword>
<dbReference type="GO" id="GO:0006508">
    <property type="term" value="P:proteolysis"/>
    <property type="evidence" value="ECO:0007669"/>
    <property type="project" value="InterPro"/>
</dbReference>
<evidence type="ECO:0000313" key="4">
    <source>
        <dbReference type="Proteomes" id="UP000190888"/>
    </source>
</evidence>
<evidence type="ECO:0000256" key="1">
    <source>
        <dbReference type="SAM" id="SignalP"/>
    </source>
</evidence>
<protein>
    <submittedName>
        <fullName evidence="3">Peptidase family S41</fullName>
    </submittedName>
</protein>
<proteinExistence type="predicted"/>
<feature type="domain" description="Tail specific protease" evidence="2">
    <location>
        <begin position="264"/>
        <end position="467"/>
    </location>
</feature>
<keyword evidence="1" id="KW-0732">Signal</keyword>
<dbReference type="InterPro" id="IPR029045">
    <property type="entry name" value="ClpP/crotonase-like_dom_sf"/>
</dbReference>
<sequence length="499" mass="55480">MRSFVLWLLLLSGMLSVNAQQPAQSLPKMPAQPLQEDVALLKKILEANHPSLYWYISKDSLDACFNDVISGITDSLNEVQFKNKVAWLVSKIRCGHTAVRFSKAYGKVAPAFRYPVFPLSIKTWQDSLVILSSILPKDSIFKRGTVITGINGMSNRFLLDTIFRFISTDGYADNYKSQLISGNFGGWLKTIMGIDSTYTISYIDTAGHEATTVIKSFSPDTSAQSRRAVVPARPFPPGKPTRKQLRQANLLNKRAMVIDTASSTAFIRLTTFTGGRLRSFFRRSFKAMRKQHIKNLVIDMRENGGGNVGNSITLTRYLADTAFKIGDSVTAISRSFRYGRYIKPVWTYWLAMRFTAHKADDGLIHAGRYERHYFKPKTRNHFNGNVYLVQGGLTFSAATMCIATLQGQSNIKIVGEETGGGYYGNSAMHIPVITLPNSGLQISLPMYRLVMDAARPKGHGIIPDIVINPSSEAIKKGIDLKIEVIKEMISKSNAAVSVH</sequence>
<dbReference type="AlphaFoldDB" id="A0A1T4MAX1"/>
<feature type="signal peptide" evidence="1">
    <location>
        <begin position="1"/>
        <end position="19"/>
    </location>
</feature>